<keyword evidence="2" id="KW-1185">Reference proteome</keyword>
<comment type="caution">
    <text evidence="1">The sequence shown here is derived from an EMBL/GenBank/DDBJ whole genome shotgun (WGS) entry which is preliminary data.</text>
</comment>
<evidence type="ECO:0000313" key="1">
    <source>
        <dbReference type="EMBL" id="MER6165379.1"/>
    </source>
</evidence>
<reference evidence="1 2" key="1">
    <citation type="submission" date="2024-06" db="EMBL/GenBank/DDBJ databases">
        <title>The Natural Products Discovery Center: Release of the First 8490 Sequenced Strains for Exploring Actinobacteria Biosynthetic Diversity.</title>
        <authorList>
            <person name="Kalkreuter E."/>
            <person name="Kautsar S.A."/>
            <person name="Yang D."/>
            <person name="Bader C.D."/>
            <person name="Teijaro C.N."/>
            <person name="Fluegel L."/>
            <person name="Davis C.M."/>
            <person name="Simpson J.R."/>
            <person name="Lauterbach L."/>
            <person name="Steele A.D."/>
            <person name="Gui C."/>
            <person name="Meng S."/>
            <person name="Li G."/>
            <person name="Viehrig K."/>
            <person name="Ye F."/>
            <person name="Su P."/>
            <person name="Kiefer A.F."/>
            <person name="Nichols A."/>
            <person name="Cepeda A.J."/>
            <person name="Yan W."/>
            <person name="Fan B."/>
            <person name="Jiang Y."/>
            <person name="Adhikari A."/>
            <person name="Zheng C.-J."/>
            <person name="Schuster L."/>
            <person name="Cowan T.M."/>
            <person name="Smanski M.J."/>
            <person name="Chevrette M.G."/>
            <person name="De Carvalho L.P.S."/>
            <person name="Shen B."/>
        </authorList>
    </citation>
    <scope>NUCLEOTIDE SEQUENCE [LARGE SCALE GENOMIC DNA]</scope>
    <source>
        <strain evidence="1 2">NPDC001615</strain>
    </source>
</reference>
<dbReference type="EMBL" id="JBEOZY010000009">
    <property type="protein sequence ID" value="MER6165379.1"/>
    <property type="molecule type" value="Genomic_DNA"/>
</dbReference>
<sequence>MAAHRGGGLPGLPDGHRVDSRRAVGGIAWSAVLLIFHRPAVCGGIVVAAGPAPARLVLAGPGCG</sequence>
<name>A0ABV1SVB9_9ACTN</name>
<protein>
    <submittedName>
        <fullName evidence="1">Uncharacterized protein</fullName>
    </submittedName>
</protein>
<organism evidence="1 2">
    <name type="scientific">Streptomyces violaceorubidus</name>
    <dbReference type="NCBI Taxonomy" id="284042"/>
    <lineage>
        <taxon>Bacteria</taxon>
        <taxon>Bacillati</taxon>
        <taxon>Actinomycetota</taxon>
        <taxon>Actinomycetes</taxon>
        <taxon>Kitasatosporales</taxon>
        <taxon>Streptomycetaceae</taxon>
        <taxon>Streptomyces</taxon>
    </lineage>
</organism>
<dbReference type="RefSeq" id="WP_352147184.1">
    <property type="nucleotide sequence ID" value="NZ_JBEOZY010000009.1"/>
</dbReference>
<gene>
    <name evidence="1" type="ORF">ABT188_12535</name>
</gene>
<proteinExistence type="predicted"/>
<evidence type="ECO:0000313" key="2">
    <source>
        <dbReference type="Proteomes" id="UP001496720"/>
    </source>
</evidence>
<accession>A0ABV1SVB9</accession>
<dbReference type="Proteomes" id="UP001496720">
    <property type="component" value="Unassembled WGS sequence"/>
</dbReference>